<dbReference type="Pfam" id="PF01636">
    <property type="entry name" value="APH"/>
    <property type="match status" value="1"/>
</dbReference>
<dbReference type="STRING" id="444597.BST26_16685"/>
<dbReference type="Gene3D" id="3.90.1200.10">
    <property type="match status" value="1"/>
</dbReference>
<name>A0A1X0D375_9MYCO</name>
<dbReference type="SUPFAM" id="SSF56112">
    <property type="entry name" value="Protein kinase-like (PK-like)"/>
    <property type="match status" value="1"/>
</dbReference>
<dbReference type="GO" id="GO:0016740">
    <property type="term" value="F:transferase activity"/>
    <property type="evidence" value="ECO:0007669"/>
    <property type="project" value="UniProtKB-KW"/>
</dbReference>
<dbReference type="InterPro" id="IPR052961">
    <property type="entry name" value="Oxido-Kinase-like_Enzymes"/>
</dbReference>
<evidence type="ECO:0000313" key="2">
    <source>
        <dbReference type="Proteomes" id="UP000192801"/>
    </source>
</evidence>
<dbReference type="AlphaFoldDB" id="A0A1X0D375"/>
<gene>
    <name evidence="1" type="ORF">BST26_16685</name>
</gene>
<dbReference type="SMART" id="SM00587">
    <property type="entry name" value="CHK"/>
    <property type="match status" value="1"/>
</dbReference>
<keyword evidence="1" id="KW-0808">Transferase</keyword>
<accession>A0A1X0D375</accession>
<dbReference type="PANTHER" id="PTHR23020:SF41">
    <property type="entry name" value="AMINOGLYCOSIDE PHOSPHOTRANSFERASE DOMAIN-CONTAINING PROTEIN"/>
    <property type="match status" value="1"/>
</dbReference>
<proteinExistence type="predicted"/>
<dbReference type="Proteomes" id="UP000192801">
    <property type="component" value="Unassembled WGS sequence"/>
</dbReference>
<keyword evidence="2" id="KW-1185">Reference proteome</keyword>
<protein>
    <submittedName>
        <fullName evidence="1">Aminoglycoside phosphotransferase</fullName>
    </submittedName>
</protein>
<reference evidence="1 2" key="1">
    <citation type="submission" date="2016-12" db="EMBL/GenBank/DDBJ databases">
        <title>The new phylogeny of genus Mycobacterium.</title>
        <authorList>
            <person name="Tortoli E."/>
            <person name="Trovato A."/>
            <person name="Cirillo D.M."/>
        </authorList>
    </citation>
    <scope>NUCLEOTIDE SEQUENCE [LARGE SCALE GENOMIC DNA]</scope>
    <source>
        <strain evidence="1 2">DSM 45130</strain>
    </source>
</reference>
<comment type="caution">
    <text evidence="1">The sequence shown here is derived from an EMBL/GenBank/DDBJ whole genome shotgun (WGS) entry which is preliminary data.</text>
</comment>
<sequence length="358" mass="38800">MATSVEIPAGPDDITATWLTEVLGAPVTAVTVETVGTGQTGATYRVRPQYADPSAELPSTLVAKLVSQDQDVRARVTLGYRAEYMFYTHAAATLAVPLPPCYFCEIDRDGLDFAMLLGDLAPSVQGDQIRGCSIREAELAVVALAGLHGPRWGDPEWLTFPGVTMPRPDADFAAGLQMAAVAAAETTLGVLGDRMTAADRDTLTATAEHTRDWLMCEPERFALLHGDYRLDNLLYDPQRTRVTVVDWQTLSVGLPARDLAYFLGTGLPVEQRSGAERELVEAYHRALIGYGVTGYDAQSCWRDYRLGLPQITLISTFGVAFAASSERGDDMMLAMLSRGCAAIRELGTLELIDEMTAT</sequence>
<dbReference type="EMBL" id="MVHS01000048">
    <property type="protein sequence ID" value="ORA66841.1"/>
    <property type="molecule type" value="Genomic_DNA"/>
</dbReference>
<evidence type="ECO:0000313" key="1">
    <source>
        <dbReference type="EMBL" id="ORA66841.1"/>
    </source>
</evidence>
<dbReference type="PANTHER" id="PTHR23020">
    <property type="entry name" value="UNCHARACTERIZED NUCLEAR HORMONE RECEPTOR-RELATED"/>
    <property type="match status" value="1"/>
</dbReference>
<dbReference type="RefSeq" id="WP_083032548.1">
    <property type="nucleotide sequence ID" value="NZ_AP022618.1"/>
</dbReference>
<organism evidence="1 2">
    <name type="scientific">Mycolicibacterium insubricum</name>
    <dbReference type="NCBI Taxonomy" id="444597"/>
    <lineage>
        <taxon>Bacteria</taxon>
        <taxon>Bacillati</taxon>
        <taxon>Actinomycetota</taxon>
        <taxon>Actinomycetes</taxon>
        <taxon>Mycobacteriales</taxon>
        <taxon>Mycobacteriaceae</taxon>
        <taxon>Mycolicibacterium</taxon>
    </lineage>
</organism>
<dbReference type="InterPro" id="IPR015897">
    <property type="entry name" value="CHK_kinase-like"/>
</dbReference>
<dbReference type="OrthoDB" id="115252at2"/>
<dbReference type="InterPro" id="IPR002575">
    <property type="entry name" value="Aminoglycoside_PTrfase"/>
</dbReference>
<dbReference type="InterPro" id="IPR011009">
    <property type="entry name" value="Kinase-like_dom_sf"/>
</dbReference>